<dbReference type="Pfam" id="PF03721">
    <property type="entry name" value="UDPG_MGDP_dh_N"/>
    <property type="match status" value="1"/>
</dbReference>
<reference evidence="7" key="1">
    <citation type="journal article" date="2019" name="Int. J. Syst. Evol. Microbiol.">
        <title>The Global Catalogue of Microorganisms (GCM) 10K type strain sequencing project: providing services to taxonomists for standard genome sequencing and annotation.</title>
        <authorList>
            <consortium name="The Broad Institute Genomics Platform"/>
            <consortium name="The Broad Institute Genome Sequencing Center for Infectious Disease"/>
            <person name="Wu L."/>
            <person name="Ma J."/>
        </authorList>
    </citation>
    <scope>NUCLEOTIDE SEQUENCE [LARGE SCALE GENOMIC DNA]</scope>
    <source>
        <strain evidence="7">CGMCC 1.15407</strain>
    </source>
</reference>
<dbReference type="PANTHER" id="PTHR43491:SF2">
    <property type="entry name" value="UDP-N-ACETYL-D-MANNOSAMINE DEHYDROGENASE"/>
    <property type="match status" value="1"/>
</dbReference>
<dbReference type="SUPFAM" id="SSF48179">
    <property type="entry name" value="6-phosphogluconate dehydrogenase C-terminal domain-like"/>
    <property type="match status" value="1"/>
</dbReference>
<evidence type="ECO:0000313" key="7">
    <source>
        <dbReference type="Proteomes" id="UP000647339"/>
    </source>
</evidence>
<dbReference type="InterPro" id="IPR036220">
    <property type="entry name" value="UDP-Glc/GDP-Man_DH_C_sf"/>
</dbReference>
<evidence type="ECO:0000256" key="4">
    <source>
        <dbReference type="PIRNR" id="PIRNR000124"/>
    </source>
</evidence>
<dbReference type="SUPFAM" id="SSF52413">
    <property type="entry name" value="UDP-glucose/GDP-mannose dehydrogenase C-terminal domain"/>
    <property type="match status" value="1"/>
</dbReference>
<name>A0ABQ1VBV9_9BACT</name>
<evidence type="ECO:0000259" key="5">
    <source>
        <dbReference type="SMART" id="SM00984"/>
    </source>
</evidence>
<dbReference type="Pfam" id="PF03720">
    <property type="entry name" value="UDPG_MGDP_dh_C"/>
    <property type="match status" value="1"/>
</dbReference>
<sequence>MTSQLIPLNQSKIAVIGLGYVGLPLAVELAKQYPTVGYDISPKRIDGLEKGHDVTLEVEDGDLQVSLVKSSMELEEKRLGFLPSNAISTISTCNIYIVTVPTPINEHKTPDLRPLIAASTMLGKVLKKGDVVIYESTTYPGCTEEDCVPVLERESGLKFNQDFYCGYSPERINPGDKINTLTKIKKVTSGSTFEVADYVNELYASIIKAGTYKASSIKVAEASKAIENAQRDVNISFVNELALIFDRLGIDTNEVLEAAGTKWNFLKYKPGLVGGHCIGVDPYYLAHKAEQVGYHPAVILSGRRVNDNMGMFVANKVVKLMIQKGKTIKGSKSLILGFTFKENCPDIRNTRVIDIYKELGQFGLEVDVYDPWASIEEVKSEYNLTLIAKEKLQKYDSIILAVGHKEFCDMDLEKIKANGNTVLYDTKAFYAKQLVDGRL</sequence>
<comment type="caution">
    <text evidence="6">The sequence shown here is derived from an EMBL/GenBank/DDBJ whole genome shotgun (WGS) entry which is preliminary data.</text>
</comment>
<evidence type="ECO:0000256" key="2">
    <source>
        <dbReference type="ARBA" id="ARBA00023002"/>
    </source>
</evidence>
<dbReference type="InterPro" id="IPR008927">
    <property type="entry name" value="6-PGluconate_DH-like_C_sf"/>
</dbReference>
<dbReference type="Proteomes" id="UP000647339">
    <property type="component" value="Unassembled WGS sequence"/>
</dbReference>
<dbReference type="Pfam" id="PF00984">
    <property type="entry name" value="UDPG_MGDP_dh"/>
    <property type="match status" value="1"/>
</dbReference>
<protein>
    <submittedName>
        <fullName evidence="6">UDP-glucose/GDP-mannose dehydrogenase</fullName>
    </submittedName>
</protein>
<dbReference type="InterPro" id="IPR001732">
    <property type="entry name" value="UDP-Glc/GDP-Man_DH_N"/>
</dbReference>
<evidence type="ECO:0000256" key="1">
    <source>
        <dbReference type="ARBA" id="ARBA00006601"/>
    </source>
</evidence>
<dbReference type="PANTHER" id="PTHR43491">
    <property type="entry name" value="UDP-N-ACETYL-D-MANNOSAMINE DEHYDROGENASE"/>
    <property type="match status" value="1"/>
</dbReference>
<keyword evidence="7" id="KW-1185">Reference proteome</keyword>
<dbReference type="SUPFAM" id="SSF51735">
    <property type="entry name" value="NAD(P)-binding Rossmann-fold domains"/>
    <property type="match status" value="1"/>
</dbReference>
<dbReference type="SMART" id="SM00984">
    <property type="entry name" value="UDPG_MGDP_dh_C"/>
    <property type="match status" value="1"/>
</dbReference>
<accession>A0ABQ1VBV9</accession>
<dbReference type="EMBL" id="BMIU01000039">
    <property type="protein sequence ID" value="GGF51436.1"/>
    <property type="molecule type" value="Genomic_DNA"/>
</dbReference>
<evidence type="ECO:0000313" key="6">
    <source>
        <dbReference type="EMBL" id="GGF51436.1"/>
    </source>
</evidence>
<organism evidence="6 7">
    <name type="scientific">Echinicola rosea</name>
    <dbReference type="NCBI Taxonomy" id="1807691"/>
    <lineage>
        <taxon>Bacteria</taxon>
        <taxon>Pseudomonadati</taxon>
        <taxon>Bacteroidota</taxon>
        <taxon>Cytophagia</taxon>
        <taxon>Cytophagales</taxon>
        <taxon>Cyclobacteriaceae</taxon>
        <taxon>Echinicola</taxon>
    </lineage>
</organism>
<gene>
    <name evidence="6" type="ORF">GCM10011339_44980</name>
</gene>
<dbReference type="InterPro" id="IPR014027">
    <property type="entry name" value="UDP-Glc/GDP-Man_DH_C"/>
</dbReference>
<dbReference type="PIRSF" id="PIRSF000124">
    <property type="entry name" value="UDPglc_GDPman_dh"/>
    <property type="match status" value="1"/>
</dbReference>
<feature type="domain" description="UDP-glucose/GDP-mannose dehydrogenase C-terminal" evidence="5">
    <location>
        <begin position="334"/>
        <end position="432"/>
    </location>
</feature>
<proteinExistence type="inferred from homology"/>
<dbReference type="Gene3D" id="3.40.50.720">
    <property type="entry name" value="NAD(P)-binding Rossmann-like Domain"/>
    <property type="match status" value="2"/>
</dbReference>
<dbReference type="InterPro" id="IPR036291">
    <property type="entry name" value="NAD(P)-bd_dom_sf"/>
</dbReference>
<evidence type="ECO:0000256" key="3">
    <source>
        <dbReference type="ARBA" id="ARBA00023027"/>
    </source>
</evidence>
<dbReference type="InterPro" id="IPR017476">
    <property type="entry name" value="UDP-Glc/GDP-Man"/>
</dbReference>
<keyword evidence="3" id="KW-0520">NAD</keyword>
<dbReference type="RefSeq" id="WP_308421182.1">
    <property type="nucleotide sequence ID" value="NZ_BMIU01000039.1"/>
</dbReference>
<keyword evidence="2" id="KW-0560">Oxidoreductase</keyword>
<dbReference type="InterPro" id="IPR028359">
    <property type="entry name" value="UDP_ManNAc/GlcNAc_DH"/>
</dbReference>
<dbReference type="PIRSF" id="PIRSF500136">
    <property type="entry name" value="UDP_ManNAc_DH"/>
    <property type="match status" value="1"/>
</dbReference>
<dbReference type="NCBIfam" id="TIGR03026">
    <property type="entry name" value="NDP-sugDHase"/>
    <property type="match status" value="1"/>
</dbReference>
<comment type="similarity">
    <text evidence="1 4">Belongs to the UDP-glucose/GDP-mannose dehydrogenase family.</text>
</comment>
<dbReference type="InterPro" id="IPR014026">
    <property type="entry name" value="UDP-Glc/GDP-Man_DH_dimer"/>
</dbReference>